<keyword evidence="2" id="KW-1185">Reference proteome</keyword>
<dbReference type="InParanoid" id="B0DD41"/>
<organism evidence="2">
    <name type="scientific">Laccaria bicolor (strain S238N-H82 / ATCC MYA-4686)</name>
    <name type="common">Bicoloured deceiver</name>
    <name type="synonym">Laccaria laccata var. bicolor</name>
    <dbReference type="NCBI Taxonomy" id="486041"/>
    <lineage>
        <taxon>Eukaryota</taxon>
        <taxon>Fungi</taxon>
        <taxon>Dikarya</taxon>
        <taxon>Basidiomycota</taxon>
        <taxon>Agaricomycotina</taxon>
        <taxon>Agaricomycetes</taxon>
        <taxon>Agaricomycetidae</taxon>
        <taxon>Agaricales</taxon>
        <taxon>Agaricineae</taxon>
        <taxon>Hydnangiaceae</taxon>
        <taxon>Laccaria</taxon>
    </lineage>
</organism>
<evidence type="ECO:0000313" key="1">
    <source>
        <dbReference type="EMBL" id="EDR07407.1"/>
    </source>
</evidence>
<dbReference type="GeneID" id="6077571"/>
<dbReference type="AlphaFoldDB" id="B0DD41"/>
<dbReference type="STRING" id="486041.B0DD41"/>
<proteinExistence type="predicted"/>
<dbReference type="KEGG" id="lbc:LACBIDRAFT_327883"/>
<gene>
    <name evidence="1" type="ORF">LACBIDRAFT_327883</name>
</gene>
<dbReference type="HOGENOM" id="CLU_801846_0_0_1"/>
<accession>B0DD41</accession>
<name>B0DD41_LACBS</name>
<sequence length="346" mass="39477">MCHFNYPMECWENAGVRLDRKRRVRFKPHHNDRLMNTYNAPMIIAWHATIDVKPVMSKDAAITYIAKYASNAKSQAPAFPELLLGAQVQLMLEELHNQHVYKACSGIGKFVPTREDPQYDKYCHIDTLRSWEEESHGNDEEEEEDEAVNLDISAMEEADWQVWDEQRLIYNKYVKVYTKIMAGEDASQILINVDGMAGCGKTYLIRATDSHQWQIFPQAADQPLEGNLDQQTKDSFKDAVCLYTTHEDVHDLNLHQLEALNQLCAQFLAKHDGGSEAAKVSADQATGLETHLVLARHAKVMITHNIWQVQGLVTGGYHFYHKTKAIACRAVCAFIALFMIKPVHFQ</sequence>
<evidence type="ECO:0000313" key="2">
    <source>
        <dbReference type="Proteomes" id="UP000001194"/>
    </source>
</evidence>
<protein>
    <submittedName>
        <fullName evidence="1">Predicted protein</fullName>
    </submittedName>
</protein>
<dbReference type="OrthoDB" id="432234at2759"/>
<dbReference type="RefSeq" id="XP_001881799.1">
    <property type="nucleotide sequence ID" value="XM_001881764.1"/>
</dbReference>
<dbReference type="Proteomes" id="UP000001194">
    <property type="component" value="Unassembled WGS sequence"/>
</dbReference>
<reference evidence="1 2" key="1">
    <citation type="journal article" date="2008" name="Nature">
        <title>The genome of Laccaria bicolor provides insights into mycorrhizal symbiosis.</title>
        <authorList>
            <person name="Martin F."/>
            <person name="Aerts A."/>
            <person name="Ahren D."/>
            <person name="Brun A."/>
            <person name="Danchin E.G.J."/>
            <person name="Duchaussoy F."/>
            <person name="Gibon J."/>
            <person name="Kohler A."/>
            <person name="Lindquist E."/>
            <person name="Pereda V."/>
            <person name="Salamov A."/>
            <person name="Shapiro H.J."/>
            <person name="Wuyts J."/>
            <person name="Blaudez D."/>
            <person name="Buee M."/>
            <person name="Brokstein P."/>
            <person name="Canbaeck B."/>
            <person name="Cohen D."/>
            <person name="Courty P.E."/>
            <person name="Coutinho P.M."/>
            <person name="Delaruelle C."/>
            <person name="Detter J.C."/>
            <person name="Deveau A."/>
            <person name="DiFazio S."/>
            <person name="Duplessis S."/>
            <person name="Fraissinet-Tachet L."/>
            <person name="Lucic E."/>
            <person name="Frey-Klett P."/>
            <person name="Fourrey C."/>
            <person name="Feussner I."/>
            <person name="Gay G."/>
            <person name="Grimwood J."/>
            <person name="Hoegger P.J."/>
            <person name="Jain P."/>
            <person name="Kilaru S."/>
            <person name="Labbe J."/>
            <person name="Lin Y.C."/>
            <person name="Legue V."/>
            <person name="Le Tacon F."/>
            <person name="Marmeisse R."/>
            <person name="Melayah D."/>
            <person name="Montanini B."/>
            <person name="Muratet M."/>
            <person name="Nehls U."/>
            <person name="Niculita-Hirzel H."/>
            <person name="Oudot-Le Secq M.P."/>
            <person name="Peter M."/>
            <person name="Quesneville H."/>
            <person name="Rajashekar B."/>
            <person name="Reich M."/>
            <person name="Rouhier N."/>
            <person name="Schmutz J."/>
            <person name="Yin T."/>
            <person name="Chalot M."/>
            <person name="Henrissat B."/>
            <person name="Kuees U."/>
            <person name="Lucas S."/>
            <person name="Van de Peer Y."/>
            <person name="Podila G.K."/>
            <person name="Polle A."/>
            <person name="Pukkila P.J."/>
            <person name="Richardson P.M."/>
            <person name="Rouze P."/>
            <person name="Sanders I.R."/>
            <person name="Stajich J.E."/>
            <person name="Tunlid A."/>
            <person name="Tuskan G."/>
            <person name="Grigoriev I.V."/>
        </authorList>
    </citation>
    <scope>NUCLEOTIDE SEQUENCE [LARGE SCALE GENOMIC DNA]</scope>
    <source>
        <strain evidence="2">S238N-H82 / ATCC MYA-4686</strain>
    </source>
</reference>
<dbReference type="EMBL" id="DS547104">
    <property type="protein sequence ID" value="EDR07407.1"/>
    <property type="molecule type" value="Genomic_DNA"/>
</dbReference>